<protein>
    <submittedName>
        <fullName evidence="2">Uncharacterized protein</fullName>
    </submittedName>
</protein>
<evidence type="ECO:0000256" key="1">
    <source>
        <dbReference type="SAM" id="Phobius"/>
    </source>
</evidence>
<organism evidence="2 3">
    <name type="scientific">Candidatus Ozemobacter sibiricus</name>
    <dbReference type="NCBI Taxonomy" id="2268124"/>
    <lineage>
        <taxon>Bacteria</taxon>
        <taxon>Candidatus Ozemobacteria</taxon>
        <taxon>Candidatus Ozemobacterales</taxon>
        <taxon>Candidatus Ozemobacteraceae</taxon>
        <taxon>Candidatus Ozemobacter</taxon>
    </lineage>
</organism>
<evidence type="ECO:0000313" key="2">
    <source>
        <dbReference type="EMBL" id="RCK79378.1"/>
    </source>
</evidence>
<name>A0A367ZMM7_9BACT</name>
<keyword evidence="1" id="KW-0812">Transmembrane</keyword>
<gene>
    <name evidence="2" type="ORF">OZSIB_0018</name>
</gene>
<dbReference type="Proteomes" id="UP000252355">
    <property type="component" value="Unassembled WGS sequence"/>
</dbReference>
<comment type="caution">
    <text evidence="2">The sequence shown here is derived from an EMBL/GenBank/DDBJ whole genome shotgun (WGS) entry which is preliminary data.</text>
</comment>
<feature type="transmembrane region" description="Helical" evidence="1">
    <location>
        <begin position="6"/>
        <end position="27"/>
    </location>
</feature>
<dbReference type="AlphaFoldDB" id="A0A367ZMM7"/>
<feature type="transmembrane region" description="Helical" evidence="1">
    <location>
        <begin position="86"/>
        <end position="104"/>
    </location>
</feature>
<keyword evidence="1" id="KW-0472">Membrane</keyword>
<reference evidence="2 3" key="1">
    <citation type="submission" date="2018-05" db="EMBL/GenBank/DDBJ databases">
        <title>A metagenomic window into the 2 km-deep terrestrial subsurface aquifer revealed taxonomically and functionally diverse microbial community comprising novel uncultured bacterial lineages.</title>
        <authorList>
            <person name="Kadnikov V.V."/>
            <person name="Mardanov A.V."/>
            <person name="Beletsky A.V."/>
            <person name="Banks D."/>
            <person name="Pimenov N.V."/>
            <person name="Frank Y.A."/>
            <person name="Karnachuk O.V."/>
            <person name="Ravin N.V."/>
        </authorList>
    </citation>
    <scope>NUCLEOTIDE SEQUENCE [LARGE SCALE GENOMIC DNA]</scope>
    <source>
        <strain evidence="2">BY5</strain>
    </source>
</reference>
<dbReference type="EMBL" id="QOQW01000013">
    <property type="protein sequence ID" value="RCK79378.1"/>
    <property type="molecule type" value="Genomic_DNA"/>
</dbReference>
<evidence type="ECO:0000313" key="3">
    <source>
        <dbReference type="Proteomes" id="UP000252355"/>
    </source>
</evidence>
<proteinExistence type="predicted"/>
<sequence>MPLSDIDPLFFVLLVVSFGMAFGRLFFARFKAMADEGAAALGEAVRAAVRERAAEAASAHPGVAEEPDAAAFAVASPRSSFAAGRYAVICGVIGLFVFCLHEGISLDRLVRERWRPAAGPAAVAVPRGEDWAIIDGVRWFRLVGTDSAGVGYQGWVSELAFNQAPPEPSGDGDLLQKIGLPSIRERVEAARRLRQAGEALKQALEQR</sequence>
<keyword evidence="1" id="KW-1133">Transmembrane helix</keyword>
<accession>A0A367ZMM7</accession>